<accession>A0A165YQ32</accession>
<evidence type="ECO:0000313" key="2">
    <source>
        <dbReference type="EMBL" id="KZP09795.1"/>
    </source>
</evidence>
<evidence type="ECO:0000313" key="3">
    <source>
        <dbReference type="Proteomes" id="UP000076532"/>
    </source>
</evidence>
<proteinExistence type="predicted"/>
<name>A0A165YQ32_9AGAM</name>
<dbReference type="AlphaFoldDB" id="A0A165YQ32"/>
<gene>
    <name evidence="2" type="ORF">FIBSPDRAFT_230316</name>
</gene>
<reference evidence="2 3" key="1">
    <citation type="journal article" date="2016" name="Mol. Biol. Evol.">
        <title>Comparative Genomics of Early-Diverging Mushroom-Forming Fungi Provides Insights into the Origins of Lignocellulose Decay Capabilities.</title>
        <authorList>
            <person name="Nagy L.G."/>
            <person name="Riley R."/>
            <person name="Tritt A."/>
            <person name="Adam C."/>
            <person name="Daum C."/>
            <person name="Floudas D."/>
            <person name="Sun H."/>
            <person name="Yadav J.S."/>
            <person name="Pangilinan J."/>
            <person name="Larsson K.H."/>
            <person name="Matsuura K."/>
            <person name="Barry K."/>
            <person name="Labutti K."/>
            <person name="Kuo R."/>
            <person name="Ohm R.A."/>
            <person name="Bhattacharya S.S."/>
            <person name="Shirouzu T."/>
            <person name="Yoshinaga Y."/>
            <person name="Martin F.M."/>
            <person name="Grigoriev I.V."/>
            <person name="Hibbett D.S."/>
        </authorList>
    </citation>
    <scope>NUCLEOTIDE SEQUENCE [LARGE SCALE GENOMIC DNA]</scope>
    <source>
        <strain evidence="2 3">CBS 109695</strain>
    </source>
</reference>
<dbReference type="EMBL" id="KV417692">
    <property type="protein sequence ID" value="KZP09795.1"/>
    <property type="molecule type" value="Genomic_DNA"/>
</dbReference>
<dbReference type="Proteomes" id="UP000076532">
    <property type="component" value="Unassembled WGS sequence"/>
</dbReference>
<protein>
    <submittedName>
        <fullName evidence="2">Uncharacterized protein</fullName>
    </submittedName>
</protein>
<sequence length="98" mass="10456">MRRVLSACPHSCRSCPHRCLCSGSLPPVPRSPGGDGRNADDADEGDALVEVEVIMVVGRGRAGGGSALVRVARYLTPMVFLSFLPCMGRFLPHDHIPT</sequence>
<keyword evidence="3" id="KW-1185">Reference proteome</keyword>
<evidence type="ECO:0000256" key="1">
    <source>
        <dbReference type="SAM" id="MobiDB-lite"/>
    </source>
</evidence>
<feature type="region of interest" description="Disordered" evidence="1">
    <location>
        <begin position="23"/>
        <end position="42"/>
    </location>
</feature>
<organism evidence="2 3">
    <name type="scientific">Athelia psychrophila</name>
    <dbReference type="NCBI Taxonomy" id="1759441"/>
    <lineage>
        <taxon>Eukaryota</taxon>
        <taxon>Fungi</taxon>
        <taxon>Dikarya</taxon>
        <taxon>Basidiomycota</taxon>
        <taxon>Agaricomycotina</taxon>
        <taxon>Agaricomycetes</taxon>
        <taxon>Agaricomycetidae</taxon>
        <taxon>Atheliales</taxon>
        <taxon>Atheliaceae</taxon>
        <taxon>Athelia</taxon>
    </lineage>
</organism>